<evidence type="ECO:0000256" key="1">
    <source>
        <dbReference type="ARBA" id="ARBA00022723"/>
    </source>
</evidence>
<organism evidence="11 12">
    <name type="scientific">Frankliniella fusca</name>
    <dbReference type="NCBI Taxonomy" id="407009"/>
    <lineage>
        <taxon>Eukaryota</taxon>
        <taxon>Metazoa</taxon>
        <taxon>Ecdysozoa</taxon>
        <taxon>Arthropoda</taxon>
        <taxon>Hexapoda</taxon>
        <taxon>Insecta</taxon>
        <taxon>Pterygota</taxon>
        <taxon>Neoptera</taxon>
        <taxon>Paraneoptera</taxon>
        <taxon>Thysanoptera</taxon>
        <taxon>Terebrantia</taxon>
        <taxon>Thripoidea</taxon>
        <taxon>Thripidae</taxon>
        <taxon>Frankliniella</taxon>
    </lineage>
</organism>
<evidence type="ECO:0000259" key="7">
    <source>
        <dbReference type="Pfam" id="PF05485"/>
    </source>
</evidence>
<dbReference type="Pfam" id="PF21787">
    <property type="entry name" value="TNP-like_RNaseH_N"/>
    <property type="match status" value="1"/>
</dbReference>
<keyword evidence="3" id="KW-0862">Zinc</keyword>
<evidence type="ECO:0000256" key="3">
    <source>
        <dbReference type="ARBA" id="ARBA00022833"/>
    </source>
</evidence>
<dbReference type="Pfam" id="PF21789">
    <property type="entry name" value="TNP-like_RNaseH_C"/>
    <property type="match status" value="1"/>
</dbReference>
<evidence type="ECO:0000259" key="9">
    <source>
        <dbReference type="Pfam" id="PF21788"/>
    </source>
</evidence>
<dbReference type="InterPro" id="IPR048365">
    <property type="entry name" value="TNP-like_RNaseH_N"/>
</dbReference>
<evidence type="ECO:0000256" key="5">
    <source>
        <dbReference type="SAM" id="Coils"/>
    </source>
</evidence>
<keyword evidence="2" id="KW-0863">Zinc-finger</keyword>
<dbReference type="GO" id="GO:0003677">
    <property type="term" value="F:DNA binding"/>
    <property type="evidence" value="ECO:0007669"/>
    <property type="project" value="UniProtKB-KW"/>
</dbReference>
<feature type="domain" description="Transposable element P transposase-like RNase H C-terminal" evidence="10">
    <location>
        <begin position="1179"/>
        <end position="1211"/>
    </location>
</feature>
<feature type="region of interest" description="Disordered" evidence="6">
    <location>
        <begin position="918"/>
        <end position="948"/>
    </location>
</feature>
<evidence type="ECO:0000259" key="10">
    <source>
        <dbReference type="Pfam" id="PF21789"/>
    </source>
</evidence>
<evidence type="ECO:0000256" key="6">
    <source>
        <dbReference type="SAM" id="MobiDB-lite"/>
    </source>
</evidence>
<feature type="domain" description="THAP-type" evidence="7">
    <location>
        <begin position="410"/>
        <end position="475"/>
    </location>
</feature>
<reference evidence="11" key="1">
    <citation type="submission" date="2021-07" db="EMBL/GenBank/DDBJ databases">
        <authorList>
            <person name="Catto M.A."/>
            <person name="Jacobson A."/>
            <person name="Kennedy G."/>
            <person name="Labadie P."/>
            <person name="Hunt B.G."/>
            <person name="Srinivasan R."/>
        </authorList>
    </citation>
    <scope>NUCLEOTIDE SEQUENCE</scope>
    <source>
        <strain evidence="11">PL_HMW_Pooled</strain>
        <tissue evidence="11">Head</tissue>
    </source>
</reference>
<protein>
    <submittedName>
        <fullName evidence="11">Transposable element P transposase</fullName>
    </submittedName>
</protein>
<feature type="coiled-coil region" evidence="5">
    <location>
        <begin position="661"/>
        <end position="695"/>
    </location>
</feature>
<proteinExistence type="predicted"/>
<name>A0AAE1GSG8_9NEOP</name>
<evidence type="ECO:0000313" key="12">
    <source>
        <dbReference type="Proteomes" id="UP001219518"/>
    </source>
</evidence>
<dbReference type="InterPro" id="IPR006612">
    <property type="entry name" value="THAP_Znf"/>
</dbReference>
<reference evidence="11" key="2">
    <citation type="journal article" date="2023" name="BMC Genomics">
        <title>Pest status, molecular evolution, and epigenetic factors derived from the genome assembly of Frankliniella fusca, a thysanopteran phytovirus vector.</title>
        <authorList>
            <person name="Catto M.A."/>
            <person name="Labadie P.E."/>
            <person name="Jacobson A.L."/>
            <person name="Kennedy G.G."/>
            <person name="Srinivasan R."/>
            <person name="Hunt B.G."/>
        </authorList>
    </citation>
    <scope>NUCLEOTIDE SEQUENCE</scope>
    <source>
        <strain evidence="11">PL_HMW_Pooled</strain>
    </source>
</reference>
<feature type="domain" description="Transposable element P transposase-like RNase H" evidence="8">
    <location>
        <begin position="776"/>
        <end position="911"/>
    </location>
</feature>
<dbReference type="InterPro" id="IPR048367">
    <property type="entry name" value="TNP-like_RNaseH_C"/>
</dbReference>
<dbReference type="GO" id="GO:0008270">
    <property type="term" value="F:zinc ion binding"/>
    <property type="evidence" value="ECO:0007669"/>
    <property type="project" value="UniProtKB-KW"/>
</dbReference>
<evidence type="ECO:0000313" key="11">
    <source>
        <dbReference type="EMBL" id="KAK3908531.1"/>
    </source>
</evidence>
<sequence>VDKENVAPNPAKRRRSSNEIFDPKLQCFYCGSALEHQFGDKTPVGKREQVKTVLREDALKSVLEKAESVGGETGDKVRLRVLSVLDPRGSLRYHVKCYKNFKPQPQQKNPGRPLNESLRSAFDMFCEELEADPECQFSMSEMTLKFSEMSGDDEGYSSHHLKKLLKDRYGDNVIFTDFGGKNSVFCFRGKANKFVYDSWHEERNSRKESDRDRILRAAVKIINEDIRSRAYDMENYLIGGDLDEEYLVPDSLRFFLSGLILSKSTSRQAERTRETLAQSIMQASRPRSYISPIQLNLALYLHQTTASRLVIDVLHSLGLCSSYAEVDRFTSCFVNSGRPSCPASAPFKQWAFDNADYNTKTLTGHGTFHEMGGIACSTPCQGGLRTVAALRSQPSAKSGPADCTAGCPLPREQLEAWRKKIPVPPERVKLSSHVCEAHFDKQFIVDKHIIKIGDVVIEEKRGKKTLTSDAIPTIFPNCPKHCSTILPQKRRAIEKHANERPSKRLKKANDTNGLQEVSEVNDEVDQSASFASTLHANPKAFILPDTMWACVTNESSTIFISVSKDLKVEKSVEFSKACSDLSPIIHVNSIKIDMESTVLDNEEALTSMLKDVHNLVPCPGSGIDNTRSNICLGILKTLARGNPTARCENCFKKRHALLKQKRSEQNQKKRKKIKVTKLQSKLNGMMKKYDEINDQKIHDITKDLPQRQQLAVQACISAAKAKKPCGRRYTQQWIYECVLLRIKSCSLYRKMIRDEVLALPSLRTIQRYMKKLKPAYGFIPQTFELLSTKCEDMKEDEKHGTILMDEMSLTSSLFFNKSSLTVDGLVNLGNHTPEAQKDQAGDHALVFMFKPFKGGWFQTVGAFLSKGAVDGPTLSKLSLEATVLLEQTGLKVDMWVCDGAPWNRVMWTEMGIKNPFAYKRPSRKKNTSTGKSSKISEAEETQENVATEVSREPVGLVHPCDDQRKMWMCSDFPHLIKRLKSRVCPNEKGISRDLKTPDGVVKFSHWKILYEVDSAKAIQVCHKLTKDHLYPHNYQSMNVGMAFSFFSKHVADAMEHYKDEGVPGLADCAPTVAFIRRINDLVTAMNSNTPWGSIRKKEVPAENVRNVPGGEDFQSKNAREIIESFIDYLYKWHEMPGKVIEKIPAQTHYGLYISLSSAIELSDYLIQSVGFEYVMTRRLNQDSLEHFFGAVRQACGCNSHPDPVQFIQVYRLLSVASLVKPPRGSNVTGGEMLDALLQSHDVLSETEKQKRLQFEKELDSLLDEGEPIDALDQVFETKNIDEKALRMFCGYVARKANRATVAKTCMDCFSKLKAPDGFTHDDNSLIERRSEGHLIIPSEELYDIIFKLEVVIVHTLESCHIHADILAEAVENAKNYEFKEVGCDTHKRTLTKAILNFYLTTRMIFACKQFNRKKNEEADKRKRIKSLGKITLDVSKGRMPIRQYVKLPLSGFKNLEIQDVGVSRTIPSLLEAQNIDFLWMSSFCIPKPMLLGTSTPSWNAYMVTAHTQCGPYDVSQVEFLPFINLDPNNLTCIFTALDFALRESTRHGLEKCFVTMDLPLFMKASEIVLSTSSLKQVVVMLGGFHLMMSFLGCIGEISKGSGLEELLAEVYAKNTVPHIISGHAYARAMRAHSLAQQALSVLMLKDDLAKETTLLLELADLHRGIMENSVPLSESMSNPAVKTVQDIVIKKCDTLAQQNRTSLFWVEYFKQVEISRLFIQAVRVGNWNLYLDSMRAMLPYFHAAGHLPYAKGVHIHLQRMDSLESEMAVDEFEMFTSRGFFSVRHSDAFFKGVPMDLTIEQKLMRNFKTSGLTTGRGITERTVAKFVTALSLCIPLKEKLENFCGVRHESSEQHVEQRRSRIARDERDLNRLLEWLAAHPPFEERPAEMFVSISTGLVADGSINCDKAWEVGLQAVQEIHGNNFADVKLKRKNKVRNLAAMNNNITVQGEKISINPSQLLHRITCVLNTQGGDLSQYLEYELSPSPPNLFDNDGAFRKTEKSALAAGLSGMCAPDVSPPQNVKYVVDGGMVLRHMVWPRPATYGQICSAYKSFVTRRSGSDATVVFDGYENTHLSTKAQEQLRRVSGKTSPTVSIQAENVAASTQTHFLGNSANKANLIRMLTPVLRSAGLRVLQHPADADSLTVETALELAGEGARVVIAGNDTDLLAMAVQRTLPGMEIWVLAPGTSGRADKVHNIAKLQEVLGASKECLLFAHALTGSDTTSAMHGKGKLSILKLLQTDKQLQSEVCLFNEENANIEKLVEIGERVIRALFNGSSFKTLNELRLSLYHRMAANKKLDTEFTLKTLPPTSAGARQHILRVYLTVQNWLGRELDPTRFGWQKQGDRLLPIPSELGAAPDCLLKVIRCGCTKGCTVNCECKKAGLPCRLMCSGCQGQCSNTAPIDLEDPDEDIDDPC</sequence>
<dbReference type="PANTHER" id="PTHR46704">
    <property type="entry name" value="CXC DOMAIN-CONTAINING PROTEIN-RELATED"/>
    <property type="match status" value="1"/>
</dbReference>
<keyword evidence="12" id="KW-1185">Reference proteome</keyword>
<dbReference type="Proteomes" id="UP001219518">
    <property type="component" value="Unassembled WGS sequence"/>
</dbReference>
<dbReference type="InterPro" id="IPR048366">
    <property type="entry name" value="TNP-like_GBD"/>
</dbReference>
<keyword evidence="4" id="KW-0238">DNA-binding</keyword>
<evidence type="ECO:0000256" key="2">
    <source>
        <dbReference type="ARBA" id="ARBA00022771"/>
    </source>
</evidence>
<evidence type="ECO:0000256" key="4">
    <source>
        <dbReference type="ARBA" id="ARBA00023125"/>
    </source>
</evidence>
<dbReference type="Pfam" id="PF21788">
    <property type="entry name" value="TNP-like_GBD"/>
    <property type="match status" value="1"/>
</dbReference>
<dbReference type="PANTHER" id="PTHR46704:SF1">
    <property type="entry name" value="TELOMERE LENGTH REGULATION PROTEIN TEL2 HOMOLOG"/>
    <property type="match status" value="1"/>
</dbReference>
<keyword evidence="1" id="KW-0479">Metal-binding</keyword>
<keyword evidence="5" id="KW-0175">Coiled coil</keyword>
<gene>
    <name evidence="11" type="ORF">KUF71_003343</name>
</gene>
<comment type="caution">
    <text evidence="11">The sequence shown here is derived from an EMBL/GenBank/DDBJ whole genome shotgun (WGS) entry which is preliminary data.</text>
</comment>
<feature type="domain" description="Transposable element P transposase-like GTP-binding insertion" evidence="9">
    <location>
        <begin position="993"/>
        <end position="1094"/>
    </location>
</feature>
<evidence type="ECO:0000259" key="8">
    <source>
        <dbReference type="Pfam" id="PF21787"/>
    </source>
</evidence>
<dbReference type="Pfam" id="PF05485">
    <property type="entry name" value="THAP"/>
    <property type="match status" value="1"/>
</dbReference>
<accession>A0AAE1GSG8</accession>
<feature type="non-terminal residue" evidence="11">
    <location>
        <position position="2417"/>
    </location>
</feature>
<dbReference type="EMBL" id="JAHWGI010000064">
    <property type="protein sequence ID" value="KAK3908531.1"/>
    <property type="molecule type" value="Genomic_DNA"/>
</dbReference>